<dbReference type="Proteomes" id="UP001353858">
    <property type="component" value="Unassembled WGS sequence"/>
</dbReference>
<organism evidence="1 2">
    <name type="scientific">Aquatica leii</name>
    <dbReference type="NCBI Taxonomy" id="1421715"/>
    <lineage>
        <taxon>Eukaryota</taxon>
        <taxon>Metazoa</taxon>
        <taxon>Ecdysozoa</taxon>
        <taxon>Arthropoda</taxon>
        <taxon>Hexapoda</taxon>
        <taxon>Insecta</taxon>
        <taxon>Pterygota</taxon>
        <taxon>Neoptera</taxon>
        <taxon>Endopterygota</taxon>
        <taxon>Coleoptera</taxon>
        <taxon>Polyphaga</taxon>
        <taxon>Elateriformia</taxon>
        <taxon>Elateroidea</taxon>
        <taxon>Lampyridae</taxon>
        <taxon>Luciolinae</taxon>
        <taxon>Aquatica</taxon>
    </lineage>
</organism>
<reference evidence="2" key="1">
    <citation type="submission" date="2023-01" db="EMBL/GenBank/DDBJ databases">
        <title>Key to firefly adult light organ development and bioluminescence: homeobox transcription factors regulate luciferase expression and transportation to peroxisome.</title>
        <authorList>
            <person name="Fu X."/>
        </authorList>
    </citation>
    <scope>NUCLEOTIDE SEQUENCE [LARGE SCALE GENOMIC DNA]</scope>
</reference>
<keyword evidence="2" id="KW-1185">Reference proteome</keyword>
<sequence length="130" mass="14854">MSSSCQVLTDYQLQQDRRKVYADLKRQPSVEYQVNDKVLITTRLLSSSVKQLSSKFYPRRDGPYIIFKKISPVSYQLASTDNPTVPLEEEDPQKELMPERDFIAINGGKCNVPSWATGANNVEPRKVTRD</sequence>
<dbReference type="AlphaFoldDB" id="A0AAN7PG51"/>
<protein>
    <submittedName>
        <fullName evidence="1">Uncharacterized protein</fullName>
    </submittedName>
</protein>
<proteinExistence type="predicted"/>
<name>A0AAN7PG51_9COLE</name>
<comment type="caution">
    <text evidence="1">The sequence shown here is derived from an EMBL/GenBank/DDBJ whole genome shotgun (WGS) entry which is preliminary data.</text>
</comment>
<dbReference type="EMBL" id="JARPUR010000003">
    <property type="protein sequence ID" value="KAK4880401.1"/>
    <property type="molecule type" value="Genomic_DNA"/>
</dbReference>
<accession>A0AAN7PG51</accession>
<evidence type="ECO:0000313" key="1">
    <source>
        <dbReference type="EMBL" id="KAK4880401.1"/>
    </source>
</evidence>
<gene>
    <name evidence="1" type="ORF">RN001_008547</name>
</gene>
<evidence type="ECO:0000313" key="2">
    <source>
        <dbReference type="Proteomes" id="UP001353858"/>
    </source>
</evidence>